<evidence type="ECO:0000256" key="6">
    <source>
        <dbReference type="ARBA" id="ARBA00023136"/>
    </source>
</evidence>
<keyword evidence="9" id="KW-0012">Acyltransferase</keyword>
<keyword evidence="4 7" id="KW-0812">Transmembrane</keyword>
<feature type="transmembrane region" description="Helical" evidence="7">
    <location>
        <begin position="12"/>
        <end position="32"/>
    </location>
</feature>
<dbReference type="InterPro" id="IPR002656">
    <property type="entry name" value="Acyl_transf_3_dom"/>
</dbReference>
<comment type="similarity">
    <text evidence="2">Belongs to the acyltransferase 3 family.</text>
</comment>
<evidence type="ECO:0000256" key="1">
    <source>
        <dbReference type="ARBA" id="ARBA00004651"/>
    </source>
</evidence>
<dbReference type="Pfam" id="PF01757">
    <property type="entry name" value="Acyl_transf_3"/>
    <property type="match status" value="1"/>
</dbReference>
<protein>
    <submittedName>
        <fullName evidence="9">Acyltransferase</fullName>
    </submittedName>
</protein>
<comment type="subcellular location">
    <subcellularLocation>
        <location evidence="1">Cell membrane</location>
        <topology evidence="1">Multi-pass membrane protein</topology>
    </subcellularLocation>
</comment>
<feature type="transmembrane region" description="Helical" evidence="7">
    <location>
        <begin position="278"/>
        <end position="296"/>
    </location>
</feature>
<keyword evidence="5 7" id="KW-1133">Transmembrane helix</keyword>
<dbReference type="EMBL" id="QWEG01000010">
    <property type="protein sequence ID" value="RHW37260.1"/>
    <property type="molecule type" value="Genomic_DNA"/>
</dbReference>
<dbReference type="GO" id="GO:0009246">
    <property type="term" value="P:enterobacterial common antigen biosynthetic process"/>
    <property type="evidence" value="ECO:0007669"/>
    <property type="project" value="TreeGrafter"/>
</dbReference>
<comment type="caution">
    <text evidence="9">The sequence shown here is derived from an EMBL/GenBank/DDBJ whole genome shotgun (WGS) entry which is preliminary data.</text>
</comment>
<dbReference type="GO" id="GO:0016413">
    <property type="term" value="F:O-acetyltransferase activity"/>
    <property type="evidence" value="ECO:0007669"/>
    <property type="project" value="TreeGrafter"/>
</dbReference>
<evidence type="ECO:0000259" key="8">
    <source>
        <dbReference type="Pfam" id="PF01757"/>
    </source>
</evidence>
<accession>A0A417YRG9</accession>
<name>A0A417YRG9_9BACI</name>
<evidence type="ECO:0000256" key="5">
    <source>
        <dbReference type="ARBA" id="ARBA00022989"/>
    </source>
</evidence>
<evidence type="ECO:0000256" key="3">
    <source>
        <dbReference type="ARBA" id="ARBA00022475"/>
    </source>
</evidence>
<feature type="transmembrane region" description="Helical" evidence="7">
    <location>
        <begin position="155"/>
        <end position="174"/>
    </location>
</feature>
<dbReference type="Proteomes" id="UP000284416">
    <property type="component" value="Unassembled WGS sequence"/>
</dbReference>
<evidence type="ECO:0000256" key="7">
    <source>
        <dbReference type="SAM" id="Phobius"/>
    </source>
</evidence>
<dbReference type="RefSeq" id="WP_118922175.1">
    <property type="nucleotide sequence ID" value="NZ_QWEG01000010.1"/>
</dbReference>
<dbReference type="OrthoDB" id="65129at2"/>
<feature type="transmembrane region" description="Helical" evidence="7">
    <location>
        <begin position="194"/>
        <end position="210"/>
    </location>
</feature>
<feature type="transmembrane region" description="Helical" evidence="7">
    <location>
        <begin position="86"/>
        <end position="102"/>
    </location>
</feature>
<feature type="transmembrane region" description="Helical" evidence="7">
    <location>
        <begin position="122"/>
        <end position="143"/>
    </location>
</feature>
<dbReference type="PANTHER" id="PTHR40074:SF2">
    <property type="entry name" value="O-ACETYLTRANSFERASE WECH"/>
    <property type="match status" value="1"/>
</dbReference>
<dbReference type="PANTHER" id="PTHR40074">
    <property type="entry name" value="O-ACETYLTRANSFERASE WECH"/>
    <property type="match status" value="1"/>
</dbReference>
<dbReference type="GO" id="GO:0005886">
    <property type="term" value="C:plasma membrane"/>
    <property type="evidence" value="ECO:0007669"/>
    <property type="project" value="UniProtKB-SubCell"/>
</dbReference>
<dbReference type="AlphaFoldDB" id="A0A417YRG9"/>
<organism evidence="9 10">
    <name type="scientific">Neobacillus notoginsengisoli</name>
    <dbReference type="NCBI Taxonomy" id="1578198"/>
    <lineage>
        <taxon>Bacteria</taxon>
        <taxon>Bacillati</taxon>
        <taxon>Bacillota</taxon>
        <taxon>Bacilli</taxon>
        <taxon>Bacillales</taxon>
        <taxon>Bacillaceae</taxon>
        <taxon>Neobacillus</taxon>
    </lineage>
</organism>
<keyword evidence="3" id="KW-1003">Cell membrane</keyword>
<feature type="transmembrane region" description="Helical" evidence="7">
    <location>
        <begin position="222"/>
        <end position="243"/>
    </location>
</feature>
<evidence type="ECO:0000313" key="9">
    <source>
        <dbReference type="EMBL" id="RHW37260.1"/>
    </source>
</evidence>
<feature type="transmembrane region" description="Helical" evidence="7">
    <location>
        <begin position="44"/>
        <end position="65"/>
    </location>
</feature>
<gene>
    <name evidence="9" type="ORF">D1B31_15950</name>
</gene>
<keyword evidence="9" id="KW-0808">Transferase</keyword>
<evidence type="ECO:0000313" key="10">
    <source>
        <dbReference type="Proteomes" id="UP000284416"/>
    </source>
</evidence>
<evidence type="ECO:0000256" key="4">
    <source>
        <dbReference type="ARBA" id="ARBA00022692"/>
    </source>
</evidence>
<feature type="transmembrane region" description="Helical" evidence="7">
    <location>
        <begin position="316"/>
        <end position="341"/>
    </location>
</feature>
<feature type="transmembrane region" description="Helical" evidence="7">
    <location>
        <begin position="249"/>
        <end position="266"/>
    </location>
</feature>
<keyword evidence="6 7" id="KW-0472">Membrane</keyword>
<sequence length="353" mass="41390">MKKAGYIFEIHYLRAVACLMVLLVHVSGSFYYENGKVWDNMTFFVNQISRFGTSMFALISAFLLIRSTINRGFEPKRFFSSRLTKVGLPFLAWSLFYLYYWYVTNGFHPLDSGRKRFIIDFFFGNSFYHLYFMSIVFQFYLVFPLLQLIRSKKAWAVLLVIAALVHIYFLTYYAPGKFEGVWRTILSQRAFLPNWIYFFIFGGFLAYFWDDALSFSRKYAKWFGIASLFVIFLGVLEYTVVGSIPSNRLTNIINIPILTFTMIGFGERISKLRWLSKFLTSIGTYSMAIYLAHPFVLNVFQNFAPQGIWKTPLFPFVFAIVLFLTMGFVKVIQVLPFYQYVLTIPKIKREKVA</sequence>
<feature type="domain" description="Acyltransferase 3" evidence="8">
    <location>
        <begin position="9"/>
        <end position="325"/>
    </location>
</feature>
<proteinExistence type="inferred from homology"/>
<keyword evidence="10" id="KW-1185">Reference proteome</keyword>
<evidence type="ECO:0000256" key="2">
    <source>
        <dbReference type="ARBA" id="ARBA00007400"/>
    </source>
</evidence>
<reference evidence="9 10" key="1">
    <citation type="journal article" date="2017" name="Int. J. Syst. Evol. Microbiol.">
        <title>Bacillus notoginsengisoli sp. nov., a novel bacterium isolated from the rhizosphere of Panax notoginseng.</title>
        <authorList>
            <person name="Zhang M.Y."/>
            <person name="Cheng J."/>
            <person name="Cai Y."/>
            <person name="Zhang T.Y."/>
            <person name="Wu Y.Y."/>
            <person name="Manikprabhu D."/>
            <person name="Li W.J."/>
            <person name="Zhang Y.X."/>
        </authorList>
    </citation>
    <scope>NUCLEOTIDE SEQUENCE [LARGE SCALE GENOMIC DNA]</scope>
    <source>
        <strain evidence="9 10">JCM 30743</strain>
    </source>
</reference>